<keyword evidence="4" id="KW-0804">Transcription</keyword>
<dbReference type="Gene3D" id="3.40.190.10">
    <property type="entry name" value="Periplasmic binding protein-like II"/>
    <property type="match status" value="2"/>
</dbReference>
<dbReference type="STRING" id="1120955.SAMN03080610_02676"/>
<organism evidence="6 7">
    <name type="scientific">Afifella marina DSM 2698</name>
    <dbReference type="NCBI Taxonomy" id="1120955"/>
    <lineage>
        <taxon>Bacteria</taxon>
        <taxon>Pseudomonadati</taxon>
        <taxon>Pseudomonadota</taxon>
        <taxon>Alphaproteobacteria</taxon>
        <taxon>Hyphomicrobiales</taxon>
        <taxon>Afifellaceae</taxon>
        <taxon>Afifella</taxon>
    </lineage>
</organism>
<evidence type="ECO:0000256" key="3">
    <source>
        <dbReference type="ARBA" id="ARBA00023125"/>
    </source>
</evidence>
<dbReference type="Proteomes" id="UP000199347">
    <property type="component" value="Unassembled WGS sequence"/>
</dbReference>
<dbReference type="PRINTS" id="PR00039">
    <property type="entry name" value="HTHLYSR"/>
</dbReference>
<dbReference type="OrthoDB" id="7260751at2"/>
<evidence type="ECO:0000313" key="6">
    <source>
        <dbReference type="EMBL" id="SCZ40906.1"/>
    </source>
</evidence>
<dbReference type="PANTHER" id="PTHR30427">
    <property type="entry name" value="TRANSCRIPTIONAL ACTIVATOR PROTEIN LYSR"/>
    <property type="match status" value="1"/>
</dbReference>
<dbReference type="InterPro" id="IPR005119">
    <property type="entry name" value="LysR_subst-bd"/>
</dbReference>
<evidence type="ECO:0000259" key="5">
    <source>
        <dbReference type="PROSITE" id="PS50931"/>
    </source>
</evidence>
<evidence type="ECO:0000256" key="2">
    <source>
        <dbReference type="ARBA" id="ARBA00023015"/>
    </source>
</evidence>
<protein>
    <submittedName>
        <fullName evidence="6">DNA-binding transcriptional regulator, LysR family</fullName>
    </submittedName>
</protein>
<dbReference type="SUPFAM" id="SSF46785">
    <property type="entry name" value="Winged helix' DNA-binding domain"/>
    <property type="match status" value="1"/>
</dbReference>
<evidence type="ECO:0000256" key="1">
    <source>
        <dbReference type="ARBA" id="ARBA00009437"/>
    </source>
</evidence>
<keyword evidence="7" id="KW-1185">Reference proteome</keyword>
<dbReference type="PROSITE" id="PS50931">
    <property type="entry name" value="HTH_LYSR"/>
    <property type="match status" value="1"/>
</dbReference>
<gene>
    <name evidence="6" type="ORF">SAMN03080610_02676</name>
</gene>
<proteinExistence type="inferred from homology"/>
<name>A0A1G5NU70_AFIMA</name>
<dbReference type="GO" id="GO:0043565">
    <property type="term" value="F:sequence-specific DNA binding"/>
    <property type="evidence" value="ECO:0007669"/>
    <property type="project" value="TreeGrafter"/>
</dbReference>
<dbReference type="EMBL" id="FMVW01000006">
    <property type="protein sequence ID" value="SCZ40906.1"/>
    <property type="molecule type" value="Genomic_DNA"/>
</dbReference>
<dbReference type="Pfam" id="PF03466">
    <property type="entry name" value="LysR_substrate"/>
    <property type="match status" value="1"/>
</dbReference>
<dbReference type="InterPro" id="IPR036390">
    <property type="entry name" value="WH_DNA-bd_sf"/>
</dbReference>
<dbReference type="SUPFAM" id="SSF53850">
    <property type="entry name" value="Periplasmic binding protein-like II"/>
    <property type="match status" value="1"/>
</dbReference>
<evidence type="ECO:0000313" key="7">
    <source>
        <dbReference type="Proteomes" id="UP000199347"/>
    </source>
</evidence>
<accession>A0A1G5NU70</accession>
<dbReference type="AlphaFoldDB" id="A0A1G5NU70"/>
<dbReference type="Gene3D" id="1.10.10.10">
    <property type="entry name" value="Winged helix-like DNA-binding domain superfamily/Winged helix DNA-binding domain"/>
    <property type="match status" value="1"/>
</dbReference>
<comment type="similarity">
    <text evidence="1">Belongs to the LysR transcriptional regulatory family.</text>
</comment>
<dbReference type="GO" id="GO:0010628">
    <property type="term" value="P:positive regulation of gene expression"/>
    <property type="evidence" value="ECO:0007669"/>
    <property type="project" value="TreeGrafter"/>
</dbReference>
<dbReference type="GO" id="GO:0009089">
    <property type="term" value="P:lysine biosynthetic process via diaminopimelate"/>
    <property type="evidence" value="ECO:0007669"/>
    <property type="project" value="TreeGrafter"/>
</dbReference>
<dbReference type="PANTHER" id="PTHR30427:SF1">
    <property type="entry name" value="TRANSCRIPTIONAL ACTIVATOR PROTEIN LYSR"/>
    <property type="match status" value="1"/>
</dbReference>
<keyword evidence="3 6" id="KW-0238">DNA-binding</keyword>
<feature type="domain" description="HTH lysR-type" evidence="5">
    <location>
        <begin position="1"/>
        <end position="58"/>
    </location>
</feature>
<dbReference type="InterPro" id="IPR000847">
    <property type="entry name" value="LysR_HTH_N"/>
</dbReference>
<dbReference type="RefSeq" id="WP_092814061.1">
    <property type="nucleotide sequence ID" value="NZ_FMVW01000006.1"/>
</dbReference>
<sequence length="296" mass="32844">MNARQLEIFRTIMQTGSVTDAAKLLNVSQPTVSKILHHMEDQLGLRLFRRIRGRLHPTPQAEMLFPDADRVFRDLGALRLLAEELRAGSGGVLRIAASSSLAAAIVPRAVASFRAANPRVKIVSHLLPGAETAEMVRSHQADLGLCLSPQDLHTLTMRSLGQVEMICIFPRGHRLSALSHVTPPDLANETFISFNSLNHFGGLLDEAFLQYDETRRVDIQATMSIVAAVQVAQGSGVAIVDRFAMLMAPENVDWRPFRPVLSLPINLLLSETLPWSRFRNSMIEHLQKAVEEYLES</sequence>
<evidence type="ECO:0000256" key="4">
    <source>
        <dbReference type="ARBA" id="ARBA00023163"/>
    </source>
</evidence>
<reference evidence="6 7" key="1">
    <citation type="submission" date="2016-10" db="EMBL/GenBank/DDBJ databases">
        <authorList>
            <person name="de Groot N.N."/>
        </authorList>
    </citation>
    <scope>NUCLEOTIDE SEQUENCE [LARGE SCALE GENOMIC DNA]</scope>
    <source>
        <strain evidence="6 7">DSM 2698</strain>
    </source>
</reference>
<dbReference type="GO" id="GO:0003700">
    <property type="term" value="F:DNA-binding transcription factor activity"/>
    <property type="evidence" value="ECO:0007669"/>
    <property type="project" value="InterPro"/>
</dbReference>
<dbReference type="Pfam" id="PF00126">
    <property type="entry name" value="HTH_1"/>
    <property type="match status" value="1"/>
</dbReference>
<dbReference type="InterPro" id="IPR036388">
    <property type="entry name" value="WH-like_DNA-bd_sf"/>
</dbReference>
<keyword evidence="2" id="KW-0805">Transcription regulation</keyword>